<dbReference type="PANTHER" id="PTHR34309:SF10">
    <property type="entry name" value="SLR1406 PROTEIN"/>
    <property type="match status" value="1"/>
</dbReference>
<evidence type="ECO:0000313" key="2">
    <source>
        <dbReference type="Proteomes" id="UP000783934"/>
    </source>
</evidence>
<proteinExistence type="predicted"/>
<dbReference type="InterPro" id="IPR005624">
    <property type="entry name" value="PduO/GlcC-like"/>
</dbReference>
<dbReference type="Gene3D" id="3.30.450.150">
    <property type="entry name" value="Haem-degrading domain"/>
    <property type="match status" value="1"/>
</dbReference>
<reference evidence="1 2" key="1">
    <citation type="submission" date="2020-03" db="EMBL/GenBank/DDBJ databases">
        <title>Genomic Encyclopedia of Type Strains, Phase IV (KMG-IV): sequencing the most valuable type-strain genomes for metagenomic binning, comparative biology and taxonomic classification.</title>
        <authorList>
            <person name="Goeker M."/>
        </authorList>
    </citation>
    <scope>NUCLEOTIDE SEQUENCE [LARGE SCALE GENOMIC DNA]</scope>
    <source>
        <strain evidence="1 2">DSM 26613</strain>
    </source>
</reference>
<dbReference type="EMBL" id="JAATIZ010000002">
    <property type="protein sequence ID" value="NJB65051.1"/>
    <property type="molecule type" value="Genomic_DNA"/>
</dbReference>
<dbReference type="InterPro" id="IPR052517">
    <property type="entry name" value="GlcG_carb_metab_protein"/>
</dbReference>
<gene>
    <name evidence="1" type="ORF">GGR41_001280</name>
</gene>
<dbReference type="Proteomes" id="UP000783934">
    <property type="component" value="Unassembled WGS sequence"/>
</dbReference>
<sequence>MIMTVLLTDSLSQALGEWLVQQARADGLAPVCIALSHPDGVLHYFLRMDGAPVRTVAIAQAKAYSSARFGTSTLALQQRLHRESLLLSDFMDPNLCALPGGVPLELGSTLIGAVGISGRTLAEDHALALQATTFLQQYTS</sequence>
<name>A0ABX0WP50_9BURK</name>
<protein>
    <submittedName>
        <fullName evidence="1">Uncharacterized protein GlcG (DUF336 family)</fullName>
    </submittedName>
</protein>
<accession>A0ABX0WP50</accession>
<evidence type="ECO:0000313" key="1">
    <source>
        <dbReference type="EMBL" id="NJB65051.1"/>
    </source>
</evidence>
<dbReference type="InterPro" id="IPR038084">
    <property type="entry name" value="PduO/GlcC-like_sf"/>
</dbReference>
<organism evidence="1 2">
    <name type="scientific">Paenalcaligenes hominis</name>
    <dbReference type="NCBI Taxonomy" id="643674"/>
    <lineage>
        <taxon>Bacteria</taxon>
        <taxon>Pseudomonadati</taxon>
        <taxon>Pseudomonadota</taxon>
        <taxon>Betaproteobacteria</taxon>
        <taxon>Burkholderiales</taxon>
        <taxon>Alcaligenaceae</taxon>
        <taxon>Paenalcaligenes</taxon>
    </lineage>
</organism>
<dbReference type="SUPFAM" id="SSF143744">
    <property type="entry name" value="GlcG-like"/>
    <property type="match status" value="1"/>
</dbReference>
<keyword evidence="2" id="KW-1185">Reference proteome</keyword>
<comment type="caution">
    <text evidence="1">The sequence shown here is derived from an EMBL/GenBank/DDBJ whole genome shotgun (WGS) entry which is preliminary data.</text>
</comment>
<dbReference type="Pfam" id="PF03928">
    <property type="entry name" value="HbpS-like"/>
    <property type="match status" value="1"/>
</dbReference>
<dbReference type="PANTHER" id="PTHR34309">
    <property type="entry name" value="SLR1406 PROTEIN"/>
    <property type="match status" value="1"/>
</dbReference>